<keyword evidence="6" id="KW-1185">Reference proteome</keyword>
<reference evidence="5" key="1">
    <citation type="submission" date="2021-03" db="EMBL/GenBank/DDBJ databases">
        <title>Acanthopleuribacteraceae sp. M133.</title>
        <authorList>
            <person name="Wang G."/>
        </authorList>
    </citation>
    <scope>NUCLEOTIDE SEQUENCE</scope>
    <source>
        <strain evidence="5">M133</strain>
    </source>
</reference>
<dbReference type="Pfam" id="PF05128">
    <property type="entry name" value="DUF697"/>
    <property type="match status" value="1"/>
</dbReference>
<keyword evidence="4" id="KW-0472">Membrane</keyword>
<accession>A0A8A4TP78</accession>
<evidence type="ECO:0000313" key="5">
    <source>
        <dbReference type="EMBL" id="QTD51237.1"/>
    </source>
</evidence>
<evidence type="ECO:0000256" key="2">
    <source>
        <dbReference type="ARBA" id="ARBA00022692"/>
    </source>
</evidence>
<dbReference type="KEGG" id="scor:J3U87_02105"/>
<sequence length="166" mass="17547">MEKQKKKPSAEDVRLKTAEEKVQLYTLLSVPVGLVPAPALDLALIGAVQLKMVHSLAKVYDTPFSRSVVKGLIGSLVSAAVASPTARLATSALKLVPGLGTLSGAIAMSGTGSALTYAVGKVFVSHFEAGGTILNLNARKMKAYFQEKYREAQEGDERITYAGIKP</sequence>
<evidence type="ECO:0000313" key="6">
    <source>
        <dbReference type="Proteomes" id="UP000663929"/>
    </source>
</evidence>
<evidence type="ECO:0000256" key="4">
    <source>
        <dbReference type="ARBA" id="ARBA00023136"/>
    </source>
</evidence>
<gene>
    <name evidence="5" type="ORF">J3U87_02105</name>
</gene>
<evidence type="ECO:0000256" key="1">
    <source>
        <dbReference type="ARBA" id="ARBA00004141"/>
    </source>
</evidence>
<comment type="subcellular location">
    <subcellularLocation>
        <location evidence="1">Membrane</location>
        <topology evidence="1">Multi-pass membrane protein</topology>
    </subcellularLocation>
</comment>
<dbReference type="Proteomes" id="UP000663929">
    <property type="component" value="Chromosome"/>
</dbReference>
<dbReference type="InterPro" id="IPR021147">
    <property type="entry name" value="DUF697"/>
</dbReference>
<dbReference type="EMBL" id="CP071793">
    <property type="protein sequence ID" value="QTD51237.1"/>
    <property type="molecule type" value="Genomic_DNA"/>
</dbReference>
<keyword evidence="3" id="KW-1133">Transmembrane helix</keyword>
<dbReference type="RefSeq" id="WP_237381368.1">
    <property type="nucleotide sequence ID" value="NZ_CP071793.1"/>
</dbReference>
<evidence type="ECO:0000256" key="3">
    <source>
        <dbReference type="ARBA" id="ARBA00022989"/>
    </source>
</evidence>
<dbReference type="AlphaFoldDB" id="A0A8A4TP78"/>
<organism evidence="5 6">
    <name type="scientific">Sulfidibacter corallicola</name>
    <dbReference type="NCBI Taxonomy" id="2818388"/>
    <lineage>
        <taxon>Bacteria</taxon>
        <taxon>Pseudomonadati</taxon>
        <taxon>Acidobacteriota</taxon>
        <taxon>Holophagae</taxon>
        <taxon>Acanthopleuribacterales</taxon>
        <taxon>Acanthopleuribacteraceae</taxon>
        <taxon>Sulfidibacter</taxon>
    </lineage>
</organism>
<name>A0A8A4TP78_SULCO</name>
<protein>
    <submittedName>
        <fullName evidence="5">DUF697 domain-containing protein</fullName>
    </submittedName>
</protein>
<proteinExistence type="predicted"/>
<keyword evidence="2" id="KW-0812">Transmembrane</keyword>
<dbReference type="GO" id="GO:0016020">
    <property type="term" value="C:membrane"/>
    <property type="evidence" value="ECO:0007669"/>
    <property type="project" value="UniProtKB-SubCell"/>
</dbReference>